<name>A0A0L9U316_PHAAN</name>
<dbReference type="Gramene" id="KOM37180">
    <property type="protein sequence ID" value="KOM37180"/>
    <property type="gene ID" value="LR48_Vigan03g056100"/>
</dbReference>
<feature type="compositionally biased region" description="Low complexity" evidence="1">
    <location>
        <begin position="109"/>
        <end position="118"/>
    </location>
</feature>
<feature type="region of interest" description="Disordered" evidence="1">
    <location>
        <begin position="142"/>
        <end position="169"/>
    </location>
</feature>
<dbReference type="AlphaFoldDB" id="A0A0L9U316"/>
<evidence type="ECO:0000256" key="2">
    <source>
        <dbReference type="SAM" id="SignalP"/>
    </source>
</evidence>
<feature type="region of interest" description="Disordered" evidence="1">
    <location>
        <begin position="100"/>
        <end position="125"/>
    </location>
</feature>
<evidence type="ECO:0000313" key="4">
    <source>
        <dbReference type="Proteomes" id="UP000053144"/>
    </source>
</evidence>
<feature type="chain" id="PRO_5005595326" evidence="2">
    <location>
        <begin position="35"/>
        <end position="286"/>
    </location>
</feature>
<sequence length="286" mass="32270">MSSPDASKSSRREGEGMLMMLLVLLLQLAPPILPIREILLPATKPNSQPLQILLAYLKIMTTRSHSLKELVSSVSLVKAVDNVDFFKLALYQLNERACHDREGSTGSTQPAQAQPAAPEVQTATSTRSIVAAKKVEVIRISSDPTQKKKRKATQEPLVSSKRSKRKKAAASTELQVLQEKFDEVVKSHKELTFLLAEVEKMAEDDKAKAKILLPKSRASMRQLQRYNDDLKLDLLCFTEKNKELTTKRGILLIKRNSLRDKVQKMEKENKFLGEEVINEHVLDRLM</sequence>
<evidence type="ECO:0000256" key="1">
    <source>
        <dbReference type="SAM" id="MobiDB-lite"/>
    </source>
</evidence>
<organism evidence="3 4">
    <name type="scientific">Phaseolus angularis</name>
    <name type="common">Azuki bean</name>
    <name type="synonym">Vigna angularis</name>
    <dbReference type="NCBI Taxonomy" id="3914"/>
    <lineage>
        <taxon>Eukaryota</taxon>
        <taxon>Viridiplantae</taxon>
        <taxon>Streptophyta</taxon>
        <taxon>Embryophyta</taxon>
        <taxon>Tracheophyta</taxon>
        <taxon>Spermatophyta</taxon>
        <taxon>Magnoliopsida</taxon>
        <taxon>eudicotyledons</taxon>
        <taxon>Gunneridae</taxon>
        <taxon>Pentapetalae</taxon>
        <taxon>rosids</taxon>
        <taxon>fabids</taxon>
        <taxon>Fabales</taxon>
        <taxon>Fabaceae</taxon>
        <taxon>Papilionoideae</taxon>
        <taxon>50 kb inversion clade</taxon>
        <taxon>NPAAA clade</taxon>
        <taxon>indigoferoid/millettioid clade</taxon>
        <taxon>Phaseoleae</taxon>
        <taxon>Vigna</taxon>
    </lineage>
</organism>
<dbReference type="Proteomes" id="UP000053144">
    <property type="component" value="Chromosome 3"/>
</dbReference>
<protein>
    <submittedName>
        <fullName evidence="3">Uncharacterized protein</fullName>
    </submittedName>
</protein>
<dbReference type="EMBL" id="CM003373">
    <property type="protein sequence ID" value="KOM37180.1"/>
    <property type="molecule type" value="Genomic_DNA"/>
</dbReference>
<keyword evidence="2" id="KW-0732">Signal</keyword>
<reference evidence="4" key="1">
    <citation type="journal article" date="2015" name="Proc. Natl. Acad. Sci. U.S.A.">
        <title>Genome sequencing of adzuki bean (Vigna angularis) provides insight into high starch and low fat accumulation and domestication.</title>
        <authorList>
            <person name="Yang K."/>
            <person name="Tian Z."/>
            <person name="Chen C."/>
            <person name="Luo L."/>
            <person name="Zhao B."/>
            <person name="Wang Z."/>
            <person name="Yu L."/>
            <person name="Li Y."/>
            <person name="Sun Y."/>
            <person name="Li W."/>
            <person name="Chen Y."/>
            <person name="Li Y."/>
            <person name="Zhang Y."/>
            <person name="Ai D."/>
            <person name="Zhao J."/>
            <person name="Shang C."/>
            <person name="Ma Y."/>
            <person name="Wu B."/>
            <person name="Wang M."/>
            <person name="Gao L."/>
            <person name="Sun D."/>
            <person name="Zhang P."/>
            <person name="Guo F."/>
            <person name="Wang W."/>
            <person name="Li Y."/>
            <person name="Wang J."/>
            <person name="Varshney R.K."/>
            <person name="Wang J."/>
            <person name="Ling H.Q."/>
            <person name="Wan P."/>
        </authorList>
    </citation>
    <scope>NUCLEOTIDE SEQUENCE</scope>
    <source>
        <strain evidence="4">cv. Jingnong 6</strain>
    </source>
</reference>
<evidence type="ECO:0000313" key="3">
    <source>
        <dbReference type="EMBL" id="KOM37180.1"/>
    </source>
</evidence>
<accession>A0A0L9U316</accession>
<feature type="signal peptide" evidence="2">
    <location>
        <begin position="1"/>
        <end position="34"/>
    </location>
</feature>
<proteinExistence type="predicted"/>
<gene>
    <name evidence="3" type="ORF">LR48_Vigan03g056100</name>
</gene>